<protein>
    <recommendedName>
        <fullName evidence="8">Rhodopsin domain-containing protein</fullName>
    </recommendedName>
</protein>
<evidence type="ECO:0000313" key="10">
    <source>
        <dbReference type="Proteomes" id="UP000243498"/>
    </source>
</evidence>
<proteinExistence type="inferred from homology"/>
<feature type="transmembrane region" description="Helical" evidence="7">
    <location>
        <begin position="12"/>
        <end position="35"/>
    </location>
</feature>
<accession>A0A167B7Y8</accession>
<keyword evidence="4 7" id="KW-0472">Membrane</keyword>
<feature type="transmembrane region" description="Helical" evidence="7">
    <location>
        <begin position="247"/>
        <end position="269"/>
    </location>
</feature>
<evidence type="ECO:0000313" key="9">
    <source>
        <dbReference type="EMBL" id="OAA39752.1"/>
    </source>
</evidence>
<evidence type="ECO:0000259" key="8">
    <source>
        <dbReference type="Pfam" id="PF20684"/>
    </source>
</evidence>
<dbReference type="InterPro" id="IPR049326">
    <property type="entry name" value="Rhodopsin_dom_fungi"/>
</dbReference>
<evidence type="ECO:0000256" key="5">
    <source>
        <dbReference type="ARBA" id="ARBA00038359"/>
    </source>
</evidence>
<dbReference type="PANTHER" id="PTHR33048">
    <property type="entry name" value="PTH11-LIKE INTEGRAL MEMBRANE PROTEIN (AFU_ORTHOLOGUE AFUA_5G11245)"/>
    <property type="match status" value="1"/>
</dbReference>
<evidence type="ECO:0000256" key="2">
    <source>
        <dbReference type="ARBA" id="ARBA00022692"/>
    </source>
</evidence>
<comment type="subcellular location">
    <subcellularLocation>
        <location evidence="1">Membrane</location>
        <topology evidence="1">Multi-pass membrane protein</topology>
    </subcellularLocation>
</comment>
<feature type="transmembrane region" description="Helical" evidence="7">
    <location>
        <begin position="178"/>
        <end position="196"/>
    </location>
</feature>
<keyword evidence="10" id="KW-1185">Reference proteome</keyword>
<name>A0A167B7Y8_METRR</name>
<dbReference type="EMBL" id="AZHC01000021">
    <property type="protein sequence ID" value="OAA39752.1"/>
    <property type="molecule type" value="Genomic_DNA"/>
</dbReference>
<keyword evidence="3 7" id="KW-1133">Transmembrane helix</keyword>
<dbReference type="GO" id="GO:0016020">
    <property type="term" value="C:membrane"/>
    <property type="evidence" value="ECO:0007669"/>
    <property type="project" value="UniProtKB-SubCell"/>
</dbReference>
<evidence type="ECO:0000256" key="1">
    <source>
        <dbReference type="ARBA" id="ARBA00004141"/>
    </source>
</evidence>
<comment type="similarity">
    <text evidence="5">Belongs to the SAT4 family.</text>
</comment>
<reference evidence="9 10" key="1">
    <citation type="journal article" date="2016" name="Genome Biol. Evol.">
        <title>Divergent and convergent evolution of fungal pathogenicity.</title>
        <authorList>
            <person name="Shang Y."/>
            <person name="Xiao G."/>
            <person name="Zheng P."/>
            <person name="Cen K."/>
            <person name="Zhan S."/>
            <person name="Wang C."/>
        </authorList>
    </citation>
    <scope>NUCLEOTIDE SEQUENCE [LARGE SCALE GENOMIC DNA]</scope>
    <source>
        <strain evidence="9 10">RCEF 4871</strain>
    </source>
</reference>
<feature type="region of interest" description="Disordered" evidence="6">
    <location>
        <begin position="288"/>
        <end position="322"/>
    </location>
</feature>
<dbReference type="InterPro" id="IPR052337">
    <property type="entry name" value="SAT4-like"/>
</dbReference>
<dbReference type="PANTHER" id="PTHR33048:SF47">
    <property type="entry name" value="INTEGRAL MEMBRANE PROTEIN-RELATED"/>
    <property type="match status" value="1"/>
</dbReference>
<dbReference type="Pfam" id="PF20684">
    <property type="entry name" value="Fung_rhodopsin"/>
    <property type="match status" value="1"/>
</dbReference>
<evidence type="ECO:0000256" key="3">
    <source>
        <dbReference type="ARBA" id="ARBA00022989"/>
    </source>
</evidence>
<dbReference type="OMA" id="ICCCAPI"/>
<organism evidence="9 10">
    <name type="scientific">Metarhizium rileyi (strain RCEF 4871)</name>
    <name type="common">Nomuraea rileyi</name>
    <dbReference type="NCBI Taxonomy" id="1649241"/>
    <lineage>
        <taxon>Eukaryota</taxon>
        <taxon>Fungi</taxon>
        <taxon>Dikarya</taxon>
        <taxon>Ascomycota</taxon>
        <taxon>Pezizomycotina</taxon>
        <taxon>Sordariomycetes</taxon>
        <taxon>Hypocreomycetidae</taxon>
        <taxon>Hypocreales</taxon>
        <taxon>Clavicipitaceae</taxon>
        <taxon>Metarhizium</taxon>
    </lineage>
</organism>
<feature type="transmembrane region" description="Helical" evidence="7">
    <location>
        <begin position="127"/>
        <end position="149"/>
    </location>
</feature>
<keyword evidence="2 7" id="KW-0812">Transmembrane</keyword>
<gene>
    <name evidence="9" type="ORF">NOR_06172</name>
</gene>
<dbReference type="OrthoDB" id="444631at2759"/>
<feature type="domain" description="Rhodopsin" evidence="8">
    <location>
        <begin position="31"/>
        <end position="263"/>
    </location>
</feature>
<comment type="caution">
    <text evidence="9">The sequence shown here is derived from an EMBL/GenBank/DDBJ whole genome shotgun (WGS) entry which is preliminary data.</text>
</comment>
<dbReference type="STRING" id="1081105.A0A167B7Y8"/>
<sequence>MGLNVANDSNQLAAFAVCLTTAPICIIATFLRFLSTRRAHRKAGWEDWFALLSLIFFLIYVSLMISLLVVLDGRNLVHERVPAETIVLATKIGYVMSAQFCPQQTFAKFSLLFLYYRIFSSVKSFRISLWVVGAVQLAWGIATYVVHYFTCTPVSKMWNPRLPGTCINHDAFLVGGESINSFLDFVLVGLAVWMVQSLQMKTETKLKLSLLFALGGLAGVLGFVKIGEAYSGNYASLLDAVFGLSQQAISIICCCAPIYRALVPQLGFYHSIKSFSSRVFVRSKQQNSYPSSEKHSQDSREAVHHQEEKMEHGQISEVAARV</sequence>
<feature type="transmembrane region" description="Helical" evidence="7">
    <location>
        <begin position="208"/>
        <end position="227"/>
    </location>
</feature>
<feature type="transmembrane region" description="Helical" evidence="7">
    <location>
        <begin position="47"/>
        <end position="71"/>
    </location>
</feature>
<evidence type="ECO:0000256" key="7">
    <source>
        <dbReference type="SAM" id="Phobius"/>
    </source>
</evidence>
<feature type="compositionally biased region" description="Basic and acidic residues" evidence="6">
    <location>
        <begin position="292"/>
        <end position="314"/>
    </location>
</feature>
<evidence type="ECO:0000256" key="6">
    <source>
        <dbReference type="SAM" id="MobiDB-lite"/>
    </source>
</evidence>
<dbReference type="Proteomes" id="UP000243498">
    <property type="component" value="Unassembled WGS sequence"/>
</dbReference>
<evidence type="ECO:0000256" key="4">
    <source>
        <dbReference type="ARBA" id="ARBA00023136"/>
    </source>
</evidence>
<dbReference type="AlphaFoldDB" id="A0A167B7Y8"/>